<dbReference type="Proteomes" id="UP001174677">
    <property type="component" value="Chromosome 11"/>
</dbReference>
<evidence type="ECO:0000313" key="1">
    <source>
        <dbReference type="EMBL" id="KAJ9167952.1"/>
    </source>
</evidence>
<dbReference type="PANTHER" id="PTHR48221">
    <property type="entry name" value="ACYL-COA SYNTHETASE FAMILY PROTEIN"/>
    <property type="match status" value="1"/>
</dbReference>
<keyword evidence="2" id="KW-1185">Reference proteome</keyword>
<evidence type="ECO:0000313" key="2">
    <source>
        <dbReference type="Proteomes" id="UP001174677"/>
    </source>
</evidence>
<sequence length="104" mass="11826">MKHVENSEGQKIFLRSNKFNKKEAVAGACLVFSLTDVVERLFSSLFENGKSGLGIIFLVKLWASRHLITCIKSLIQPNIVEDVNVLLVDLHSRLERWQCQGQEI</sequence>
<proteinExistence type="predicted"/>
<reference evidence="1" key="1">
    <citation type="journal article" date="2023" name="Plant Biotechnol. J.">
        <title>Chromosome-level wild Hevea brasiliensis genome provides new tools for genomic-assisted breeding and valuable loci to elevate rubber yield.</title>
        <authorList>
            <person name="Cheng H."/>
            <person name="Song X."/>
            <person name="Hu Y."/>
            <person name="Wu T."/>
            <person name="Yang Q."/>
            <person name="An Z."/>
            <person name="Feng S."/>
            <person name="Deng Z."/>
            <person name="Wu W."/>
            <person name="Zeng X."/>
            <person name="Tu M."/>
            <person name="Wang X."/>
            <person name="Huang H."/>
        </authorList>
    </citation>
    <scope>NUCLEOTIDE SEQUENCE</scope>
    <source>
        <strain evidence="1">MT/VB/25A 57/8</strain>
    </source>
</reference>
<organism evidence="1 2">
    <name type="scientific">Hevea brasiliensis</name>
    <name type="common">Para rubber tree</name>
    <name type="synonym">Siphonia brasiliensis</name>
    <dbReference type="NCBI Taxonomy" id="3981"/>
    <lineage>
        <taxon>Eukaryota</taxon>
        <taxon>Viridiplantae</taxon>
        <taxon>Streptophyta</taxon>
        <taxon>Embryophyta</taxon>
        <taxon>Tracheophyta</taxon>
        <taxon>Spermatophyta</taxon>
        <taxon>Magnoliopsida</taxon>
        <taxon>eudicotyledons</taxon>
        <taxon>Gunneridae</taxon>
        <taxon>Pentapetalae</taxon>
        <taxon>rosids</taxon>
        <taxon>fabids</taxon>
        <taxon>Malpighiales</taxon>
        <taxon>Euphorbiaceae</taxon>
        <taxon>Crotonoideae</taxon>
        <taxon>Micrandreae</taxon>
        <taxon>Hevea</taxon>
    </lineage>
</organism>
<gene>
    <name evidence="1" type="ORF">P3X46_019539</name>
</gene>
<dbReference type="EMBL" id="JARPOI010000011">
    <property type="protein sequence ID" value="KAJ9167952.1"/>
    <property type="molecule type" value="Genomic_DNA"/>
</dbReference>
<name>A0ABQ9LL06_HEVBR</name>
<comment type="caution">
    <text evidence="1">The sequence shown here is derived from an EMBL/GenBank/DDBJ whole genome shotgun (WGS) entry which is preliminary data.</text>
</comment>
<accession>A0ABQ9LL06</accession>
<protein>
    <submittedName>
        <fullName evidence="1">Uncharacterized protein</fullName>
    </submittedName>
</protein>
<dbReference type="PANTHER" id="PTHR48221:SF2">
    <property type="entry name" value="ACYL-COA SYNTHETASE FAMILY PROTEIN"/>
    <property type="match status" value="1"/>
</dbReference>